<dbReference type="AlphaFoldDB" id="A0A1N7JTR7"/>
<sequence>MDPPGETGTGHQNNRCPVNLGQGRAFVKGAGPSRELTAIRQCLTFGAIMTDPAAPPPAPTDRRSFLQELGDALYPGDRLLPPTTLARIADSYDYTLRTRGPRPQSVLWAGWYSQWLRFRVLLGVIERHSWRTGGLVINDLGCGYGALFHHIKRKRFLKGGDYYGYDLSGSMVRAARQKTSDPRATFIESDRVTQDADYSFCSGTFGLRLDTPPAEWRLYVQQALKATAERSRRGLAFNLLDSRGEDDKETLYYADPEDYLDFCRRELSPNVTLKCDYAKKIDFTIWVRF</sequence>
<evidence type="ECO:0000259" key="1">
    <source>
        <dbReference type="Pfam" id="PF08242"/>
    </source>
</evidence>
<dbReference type="STRING" id="80876.SAMN05421779_102461"/>
<name>A0A1N7JTR7_9PROT</name>
<proteinExistence type="predicted"/>
<dbReference type="Pfam" id="PF08242">
    <property type="entry name" value="Methyltransf_12"/>
    <property type="match status" value="1"/>
</dbReference>
<accession>A0A1N7JTR7</accession>
<dbReference type="GO" id="GO:0032259">
    <property type="term" value="P:methylation"/>
    <property type="evidence" value="ECO:0007669"/>
    <property type="project" value="UniProtKB-KW"/>
</dbReference>
<dbReference type="InterPro" id="IPR013217">
    <property type="entry name" value="Methyltransf_12"/>
</dbReference>
<feature type="domain" description="Methyltransferase type 12" evidence="1">
    <location>
        <begin position="139"/>
        <end position="195"/>
    </location>
</feature>
<keyword evidence="2" id="KW-0489">Methyltransferase</keyword>
<keyword evidence="2" id="KW-0808">Transferase</keyword>
<evidence type="ECO:0000313" key="2">
    <source>
        <dbReference type="EMBL" id="SIS52626.1"/>
    </source>
</evidence>
<dbReference type="SUPFAM" id="SSF53335">
    <property type="entry name" value="S-adenosyl-L-methionine-dependent methyltransferases"/>
    <property type="match status" value="1"/>
</dbReference>
<dbReference type="Proteomes" id="UP000185678">
    <property type="component" value="Unassembled WGS sequence"/>
</dbReference>
<dbReference type="InterPro" id="IPR029063">
    <property type="entry name" value="SAM-dependent_MTases_sf"/>
</dbReference>
<gene>
    <name evidence="2" type="ORF">SAMN05421779_102461</name>
</gene>
<dbReference type="GO" id="GO:0008168">
    <property type="term" value="F:methyltransferase activity"/>
    <property type="evidence" value="ECO:0007669"/>
    <property type="project" value="UniProtKB-KW"/>
</dbReference>
<organism evidence="2 3">
    <name type="scientific">Insolitispirillum peregrinum</name>
    <dbReference type="NCBI Taxonomy" id="80876"/>
    <lineage>
        <taxon>Bacteria</taxon>
        <taxon>Pseudomonadati</taxon>
        <taxon>Pseudomonadota</taxon>
        <taxon>Alphaproteobacteria</taxon>
        <taxon>Rhodospirillales</taxon>
        <taxon>Novispirillaceae</taxon>
        <taxon>Insolitispirillum</taxon>
    </lineage>
</organism>
<dbReference type="EMBL" id="FTOA01000002">
    <property type="protein sequence ID" value="SIS52626.1"/>
    <property type="molecule type" value="Genomic_DNA"/>
</dbReference>
<keyword evidence="3" id="KW-1185">Reference proteome</keyword>
<reference evidence="2 3" key="1">
    <citation type="submission" date="2017-01" db="EMBL/GenBank/DDBJ databases">
        <authorList>
            <person name="Mah S.A."/>
            <person name="Swanson W.J."/>
            <person name="Moy G.W."/>
            <person name="Vacquier V.D."/>
        </authorList>
    </citation>
    <scope>NUCLEOTIDE SEQUENCE [LARGE SCALE GENOMIC DNA]</scope>
    <source>
        <strain evidence="2 3">DSM 11589</strain>
    </source>
</reference>
<evidence type="ECO:0000313" key="3">
    <source>
        <dbReference type="Proteomes" id="UP000185678"/>
    </source>
</evidence>
<dbReference type="Gene3D" id="3.40.50.150">
    <property type="entry name" value="Vaccinia Virus protein VP39"/>
    <property type="match status" value="1"/>
</dbReference>
<protein>
    <submittedName>
        <fullName evidence="2">Methyltransferase domain-containing protein</fullName>
    </submittedName>
</protein>